<feature type="compositionally biased region" description="Polar residues" evidence="3">
    <location>
        <begin position="412"/>
        <end position="422"/>
    </location>
</feature>
<evidence type="ECO:0000256" key="2">
    <source>
        <dbReference type="PROSITE-ProRule" id="PRU00035"/>
    </source>
</evidence>
<dbReference type="SMART" id="SM00297">
    <property type="entry name" value="BROMO"/>
    <property type="match status" value="2"/>
</dbReference>
<dbReference type="PANTHER" id="PTHR46136">
    <property type="entry name" value="TRANSCRIPTION FACTOR GTE8"/>
    <property type="match status" value="1"/>
</dbReference>
<reference evidence="5" key="1">
    <citation type="submission" date="2020-05" db="EMBL/GenBank/DDBJ databases">
        <title>Mycena genomes resolve the evolution of fungal bioluminescence.</title>
        <authorList>
            <person name="Tsai I.J."/>
        </authorList>
    </citation>
    <scope>NUCLEOTIDE SEQUENCE</scope>
    <source>
        <strain evidence="5">CCC161011</strain>
    </source>
</reference>
<protein>
    <submittedName>
        <fullName evidence="5">Transcription initiation factor TFIID subunit 2</fullName>
    </submittedName>
</protein>
<dbReference type="EMBL" id="JACAZI010000012">
    <property type="protein sequence ID" value="KAF7347442.1"/>
    <property type="molecule type" value="Genomic_DNA"/>
</dbReference>
<dbReference type="PANTHER" id="PTHR46136:SF1">
    <property type="entry name" value="TRANSCRIPTION FACTOR GTE11-RELATED"/>
    <property type="match status" value="1"/>
</dbReference>
<comment type="caution">
    <text evidence="5">The sequence shown here is derived from an EMBL/GenBank/DDBJ whole genome shotgun (WGS) entry which is preliminary data.</text>
</comment>
<dbReference type="CDD" id="cd04369">
    <property type="entry name" value="Bromodomain"/>
    <property type="match status" value="2"/>
</dbReference>
<feature type="compositionally biased region" description="Pro residues" evidence="3">
    <location>
        <begin position="444"/>
        <end position="456"/>
    </location>
</feature>
<evidence type="ECO:0000259" key="4">
    <source>
        <dbReference type="PROSITE" id="PS50014"/>
    </source>
</evidence>
<dbReference type="AlphaFoldDB" id="A0A8H7CT97"/>
<feature type="region of interest" description="Disordered" evidence="3">
    <location>
        <begin position="551"/>
        <end position="573"/>
    </location>
</feature>
<feature type="region of interest" description="Disordered" evidence="3">
    <location>
        <begin position="500"/>
        <end position="520"/>
    </location>
</feature>
<feature type="compositionally biased region" description="Pro residues" evidence="3">
    <location>
        <begin position="389"/>
        <end position="407"/>
    </location>
</feature>
<evidence type="ECO:0000313" key="5">
    <source>
        <dbReference type="EMBL" id="KAF7347442.1"/>
    </source>
</evidence>
<feature type="region of interest" description="Disordered" evidence="3">
    <location>
        <begin position="382"/>
        <end position="461"/>
    </location>
</feature>
<dbReference type="Pfam" id="PF00439">
    <property type="entry name" value="Bromodomain"/>
    <property type="match status" value="2"/>
</dbReference>
<dbReference type="PRINTS" id="PR00503">
    <property type="entry name" value="BROMODOMAIN"/>
</dbReference>
<evidence type="ECO:0000256" key="1">
    <source>
        <dbReference type="ARBA" id="ARBA00023117"/>
    </source>
</evidence>
<sequence length="813" mass="90436">MFSREGNYTQVRIAAFDGLFTTKWYTPPIMNYVLAVMAHDPSRAVRQHVARNACQSLALLVQMGEMKLNSKDPESLLIEEDGSIPDKNKESRKSEMDTMIKALRKDKEVGKNEVFRELMMPLALAADVDHEVRWCLLKLADLLIKPIEETAPTVKIHIPITPVTENPPILTPSLPAKPRVKLAGPVQSPVVPNHVPKLKLRASTPTVVRTPARTPSVEPQAKPVVFAVPALPPKAKPAPVPKAKPPKTKWGPQTRSCFEGTGVGNDIERSSGHSVSLEEIARSQAREDFSVPCGPHPRPRAQVPTSMSSKSRWICNRWRTNSSRGKYADRFAFQADFRLMMANAKSYNPVGSFAHDETLALETYFEKQWTIINKTLEAAHAKEAQKPPKVLPPVPQAFPDPPAPQPTPSTSRQTIKLKQSQPKEAAPKPVLKQPKRKPRVELPPAEPPADPPPPPYVDDGSHDILQEVLALERITNGKRKKVEISEEEDEAEDDLLALATPAKKNRPSPPEPSSSSVAVPKIVLKSKPPVDPPVSRPSSVDVPRISIKGKEKEVAVANGPPAHRSKKSPVAQATPIDEKKCKQLLSMLMKLPESAIFLRPVDPVLDGCPTYFDEIAHPMDFGTISANLASHSYETMEKLRKDINLVFSNCKTFNPPATFPWDCADAVEKVFKKEWPKVMEKKLSLNEKRGLQGILTTLGKEEISWVFREPVDPVLLQIPTYFDIIKHPRDLHTIRNWLNSDKYETVEAFEADIQLMVDNAITFNGLESDVGALATGLRDRFRELLKNWKAGANKKRKDGEKANSQPTKKIKIG</sequence>
<dbReference type="Proteomes" id="UP000620124">
    <property type="component" value="Unassembled WGS sequence"/>
</dbReference>
<keyword evidence="1 2" id="KW-0103">Bromodomain</keyword>
<feature type="region of interest" description="Disordered" evidence="3">
    <location>
        <begin position="235"/>
        <end position="256"/>
    </location>
</feature>
<name>A0A8H7CT97_9AGAR</name>
<accession>A0A8H7CT97</accession>
<gene>
    <name evidence="5" type="ORF">MVEN_01500200</name>
</gene>
<dbReference type="OrthoDB" id="308861at2759"/>
<dbReference type="PROSITE" id="PS50014">
    <property type="entry name" value="BROMODOMAIN_2"/>
    <property type="match status" value="2"/>
</dbReference>
<proteinExistence type="predicted"/>
<evidence type="ECO:0000313" key="6">
    <source>
        <dbReference type="Proteomes" id="UP000620124"/>
    </source>
</evidence>
<dbReference type="Gene3D" id="1.20.920.10">
    <property type="entry name" value="Bromodomain-like"/>
    <property type="match status" value="3"/>
</dbReference>
<dbReference type="SUPFAM" id="SSF47370">
    <property type="entry name" value="Bromodomain"/>
    <property type="match status" value="3"/>
</dbReference>
<dbReference type="InterPro" id="IPR001487">
    <property type="entry name" value="Bromodomain"/>
</dbReference>
<evidence type="ECO:0000256" key="3">
    <source>
        <dbReference type="SAM" id="MobiDB-lite"/>
    </source>
</evidence>
<dbReference type="InterPro" id="IPR036427">
    <property type="entry name" value="Bromodomain-like_sf"/>
</dbReference>
<dbReference type="GO" id="GO:0006325">
    <property type="term" value="P:chromatin organization"/>
    <property type="evidence" value="ECO:0007669"/>
    <property type="project" value="UniProtKB-ARBA"/>
</dbReference>
<feature type="region of interest" description="Disordered" evidence="3">
    <location>
        <begin position="288"/>
        <end position="307"/>
    </location>
</feature>
<feature type="domain" description="Bromo" evidence="4">
    <location>
        <begin position="589"/>
        <end position="661"/>
    </location>
</feature>
<dbReference type="InterPro" id="IPR052442">
    <property type="entry name" value="Env_Response_Regulator"/>
</dbReference>
<feature type="region of interest" description="Disordered" evidence="3">
    <location>
        <begin position="793"/>
        <end position="813"/>
    </location>
</feature>
<organism evidence="5 6">
    <name type="scientific">Mycena venus</name>
    <dbReference type="NCBI Taxonomy" id="2733690"/>
    <lineage>
        <taxon>Eukaryota</taxon>
        <taxon>Fungi</taxon>
        <taxon>Dikarya</taxon>
        <taxon>Basidiomycota</taxon>
        <taxon>Agaricomycotina</taxon>
        <taxon>Agaricomycetes</taxon>
        <taxon>Agaricomycetidae</taxon>
        <taxon>Agaricales</taxon>
        <taxon>Marasmiineae</taxon>
        <taxon>Mycenaceae</taxon>
        <taxon>Mycena</taxon>
    </lineage>
</organism>
<feature type="domain" description="Bromo" evidence="4">
    <location>
        <begin position="699"/>
        <end position="771"/>
    </location>
</feature>
<keyword evidence="6" id="KW-1185">Reference proteome</keyword>